<reference evidence="3" key="1">
    <citation type="submission" date="2015-11" db="EMBL/GenBank/DDBJ databases">
        <authorList>
            <person name="Varghese N."/>
        </authorList>
    </citation>
    <scope>NUCLEOTIDE SEQUENCE [LARGE SCALE GENOMIC DNA]</scope>
    <source>
        <strain evidence="3">DSM 45899</strain>
    </source>
</reference>
<protein>
    <submittedName>
        <fullName evidence="2">DNA-binding transcriptional regulator, CsgD family</fullName>
    </submittedName>
</protein>
<dbReference type="InterPro" id="IPR036388">
    <property type="entry name" value="WH-like_DNA-bd_sf"/>
</dbReference>
<dbReference type="PROSITE" id="PS50043">
    <property type="entry name" value="HTH_LUXR_2"/>
    <property type="match status" value="1"/>
</dbReference>
<accession>A0A0S4QIU0</accession>
<dbReference type="PROSITE" id="PS00622">
    <property type="entry name" value="HTH_LUXR_1"/>
    <property type="match status" value="1"/>
</dbReference>
<name>A0A0S4QIU0_9ACTN</name>
<dbReference type="Gene3D" id="1.10.10.10">
    <property type="entry name" value="Winged helix-like DNA-binding domain superfamily/Winged helix DNA-binding domain"/>
    <property type="match status" value="1"/>
</dbReference>
<dbReference type="EMBL" id="FAOZ01000005">
    <property type="protein sequence ID" value="CUU55509.1"/>
    <property type="molecule type" value="Genomic_DNA"/>
</dbReference>
<dbReference type="SUPFAM" id="SSF46894">
    <property type="entry name" value="C-terminal effector domain of the bipartite response regulators"/>
    <property type="match status" value="1"/>
</dbReference>
<dbReference type="InterPro" id="IPR016032">
    <property type="entry name" value="Sig_transdc_resp-reg_C-effctor"/>
</dbReference>
<evidence type="ECO:0000313" key="2">
    <source>
        <dbReference type="EMBL" id="CUU55509.1"/>
    </source>
</evidence>
<dbReference type="SMART" id="SM00421">
    <property type="entry name" value="HTH_LUXR"/>
    <property type="match status" value="1"/>
</dbReference>
<keyword evidence="2" id="KW-0238">DNA-binding</keyword>
<proteinExistence type="predicted"/>
<sequence length="56" mass="6287">MLASFARGHTYLQISRRLGITVATVDTYMRRVRAKTGAVNTAELVRLGLQLEWPVV</sequence>
<dbReference type="GO" id="GO:0006355">
    <property type="term" value="P:regulation of DNA-templated transcription"/>
    <property type="evidence" value="ECO:0007669"/>
    <property type="project" value="InterPro"/>
</dbReference>
<evidence type="ECO:0000313" key="3">
    <source>
        <dbReference type="Proteomes" id="UP000198802"/>
    </source>
</evidence>
<evidence type="ECO:0000259" key="1">
    <source>
        <dbReference type="PROSITE" id="PS50043"/>
    </source>
</evidence>
<feature type="domain" description="HTH luxR-type" evidence="1">
    <location>
        <begin position="1"/>
        <end position="52"/>
    </location>
</feature>
<dbReference type="GO" id="GO:0003677">
    <property type="term" value="F:DNA binding"/>
    <property type="evidence" value="ECO:0007669"/>
    <property type="project" value="UniProtKB-KW"/>
</dbReference>
<dbReference type="Pfam" id="PF00196">
    <property type="entry name" value="GerE"/>
    <property type="match status" value="1"/>
</dbReference>
<dbReference type="Proteomes" id="UP000198802">
    <property type="component" value="Unassembled WGS sequence"/>
</dbReference>
<keyword evidence="3" id="KW-1185">Reference proteome</keyword>
<dbReference type="InterPro" id="IPR000792">
    <property type="entry name" value="Tscrpt_reg_LuxR_C"/>
</dbReference>
<gene>
    <name evidence="2" type="ORF">Ga0074812_105160</name>
</gene>
<organism evidence="2 3">
    <name type="scientific">Parafrankia irregularis</name>
    <dbReference type="NCBI Taxonomy" id="795642"/>
    <lineage>
        <taxon>Bacteria</taxon>
        <taxon>Bacillati</taxon>
        <taxon>Actinomycetota</taxon>
        <taxon>Actinomycetes</taxon>
        <taxon>Frankiales</taxon>
        <taxon>Frankiaceae</taxon>
        <taxon>Parafrankia</taxon>
    </lineage>
</organism>
<dbReference type="AlphaFoldDB" id="A0A0S4QIU0"/>